<comment type="caution">
    <text evidence="1">The sequence shown here is derived from an EMBL/GenBank/DDBJ whole genome shotgun (WGS) entry which is preliminary data.</text>
</comment>
<dbReference type="RefSeq" id="WP_004503200.1">
    <property type="nucleotide sequence ID" value="NZ_AHNU02000041.1"/>
</dbReference>
<evidence type="ECO:0000313" key="2">
    <source>
        <dbReference type="Proteomes" id="UP000012118"/>
    </source>
</evidence>
<protein>
    <submittedName>
        <fullName evidence="1">Uncharacterized protein</fullName>
    </submittedName>
</protein>
<dbReference type="AlphaFoldDB" id="M6QCP6"/>
<gene>
    <name evidence="1" type="ORF">LEP1GSC108_2808</name>
</gene>
<proteinExistence type="predicted"/>
<dbReference type="EMBL" id="AHNU02000041">
    <property type="protein sequence ID" value="EMN90383.1"/>
    <property type="molecule type" value="Genomic_DNA"/>
</dbReference>
<accession>M6QCP6</accession>
<keyword evidence="2" id="KW-1185">Reference proteome</keyword>
<reference evidence="1 2" key="1">
    <citation type="submission" date="2013-01" db="EMBL/GenBank/DDBJ databases">
        <authorList>
            <person name="Harkins D.M."/>
            <person name="Durkin A.S."/>
            <person name="Brinkac L.M."/>
            <person name="Haft D.H."/>
            <person name="Selengut J.D."/>
            <person name="Sanka R."/>
            <person name="DePew J."/>
            <person name="Purushe J."/>
            <person name="Chanthongthip A."/>
            <person name="Lattana O."/>
            <person name="Phetsouvanh R."/>
            <person name="Newton P.N."/>
            <person name="Vinetz J.M."/>
            <person name="Sutton G.G."/>
            <person name="Nierman W.C."/>
            <person name="Fouts D.E."/>
        </authorList>
    </citation>
    <scope>NUCLEOTIDE SEQUENCE [LARGE SCALE GENOMIC DNA]</scope>
    <source>
        <strain evidence="1 2">UI 13098</strain>
    </source>
</reference>
<organism evidence="1 2">
    <name type="scientific">Leptospira weilii str. UI 13098</name>
    <dbReference type="NCBI Taxonomy" id="1088542"/>
    <lineage>
        <taxon>Bacteria</taxon>
        <taxon>Pseudomonadati</taxon>
        <taxon>Spirochaetota</taxon>
        <taxon>Spirochaetia</taxon>
        <taxon>Leptospirales</taxon>
        <taxon>Leptospiraceae</taxon>
        <taxon>Leptospira</taxon>
    </lineage>
</organism>
<dbReference type="Proteomes" id="UP000012118">
    <property type="component" value="Unassembled WGS sequence"/>
</dbReference>
<name>M6QCP6_9LEPT</name>
<evidence type="ECO:0000313" key="1">
    <source>
        <dbReference type="EMBL" id="EMN90383.1"/>
    </source>
</evidence>
<sequence>MASKSKTIKSVALLQKRYTSTKKPTLLKYPKRPKQSATTTSKKTYLASYERIHAANTKKIKEWQENVSEANALNKKIFG</sequence>